<evidence type="ECO:0000256" key="7">
    <source>
        <dbReference type="ARBA" id="ARBA00023077"/>
    </source>
</evidence>
<dbReference type="HOGENOM" id="CLU_008287_18_2_7"/>
<feature type="compositionally biased region" description="Low complexity" evidence="12">
    <location>
        <begin position="91"/>
        <end position="111"/>
    </location>
</feature>
<evidence type="ECO:0000256" key="12">
    <source>
        <dbReference type="SAM" id="MobiDB-lite"/>
    </source>
</evidence>
<feature type="region of interest" description="Disordered" evidence="12">
    <location>
        <begin position="42"/>
        <end position="126"/>
    </location>
</feature>
<evidence type="ECO:0000256" key="10">
    <source>
        <dbReference type="PROSITE-ProRule" id="PRU01360"/>
    </source>
</evidence>
<dbReference type="AlphaFoldDB" id="V8C6Q5"/>
<dbReference type="InterPro" id="IPR039426">
    <property type="entry name" value="TonB-dep_rcpt-like"/>
</dbReference>
<evidence type="ECO:0000259" key="13">
    <source>
        <dbReference type="Pfam" id="PF00593"/>
    </source>
</evidence>
<keyword evidence="16" id="KW-1185">Reference proteome</keyword>
<dbReference type="OrthoDB" id="5389752at2"/>
<dbReference type="PROSITE" id="PS52016">
    <property type="entry name" value="TONB_DEPENDENT_REC_3"/>
    <property type="match status" value="1"/>
</dbReference>
<dbReference type="Gene3D" id="2.40.170.20">
    <property type="entry name" value="TonB-dependent receptor, beta-barrel domain"/>
    <property type="match status" value="1"/>
</dbReference>
<feature type="compositionally biased region" description="Polar residues" evidence="12">
    <location>
        <begin position="112"/>
        <end position="126"/>
    </location>
</feature>
<dbReference type="InterPro" id="IPR037066">
    <property type="entry name" value="Plug_dom_sf"/>
</dbReference>
<dbReference type="Gene3D" id="2.170.130.10">
    <property type="entry name" value="TonB-dependent receptor, plug domain"/>
    <property type="match status" value="1"/>
</dbReference>
<dbReference type="RefSeq" id="WP_023928216.1">
    <property type="nucleotide sequence ID" value="NZ_KI669455.1"/>
</dbReference>
<gene>
    <name evidence="15" type="ORF">HMPREF2086_01481</name>
</gene>
<dbReference type="Proteomes" id="UP000018731">
    <property type="component" value="Unassembled WGS sequence"/>
</dbReference>
<feature type="compositionally biased region" description="Polar residues" evidence="12">
    <location>
        <begin position="54"/>
        <end position="68"/>
    </location>
</feature>
<dbReference type="InterPro" id="IPR000531">
    <property type="entry name" value="Beta-barrel_TonB"/>
</dbReference>
<evidence type="ECO:0000313" key="16">
    <source>
        <dbReference type="Proteomes" id="UP000018731"/>
    </source>
</evidence>
<evidence type="ECO:0000256" key="4">
    <source>
        <dbReference type="ARBA" id="ARBA00022692"/>
    </source>
</evidence>
<dbReference type="InterPro" id="IPR036942">
    <property type="entry name" value="Beta-barrel_TonB_sf"/>
</dbReference>
<keyword evidence="9 10" id="KW-0998">Cell outer membrane</keyword>
<proteinExistence type="inferred from homology"/>
<comment type="similarity">
    <text evidence="10 11">Belongs to the TonB-dependent receptor family.</text>
</comment>
<evidence type="ECO:0000256" key="8">
    <source>
        <dbReference type="ARBA" id="ARBA00023136"/>
    </source>
</evidence>
<dbReference type="PROSITE" id="PS01156">
    <property type="entry name" value="TONB_DEPENDENT_REC_2"/>
    <property type="match status" value="1"/>
</dbReference>
<dbReference type="InterPro" id="IPR012910">
    <property type="entry name" value="Plug_dom"/>
</dbReference>
<dbReference type="EMBL" id="AZJI01000006">
    <property type="protein sequence ID" value="ETD23034.1"/>
    <property type="molecule type" value="Genomic_DNA"/>
</dbReference>
<feature type="domain" description="TonB-dependent receptor plug" evidence="14">
    <location>
        <begin position="158"/>
        <end position="270"/>
    </location>
</feature>
<sequence length="827" mass="89629">MNEVTLPIQNPSKTRGKSREKRISSKAFAFTLSLSLATSLALADNERERERVTPAQQTAKDSALNSTHPLAPSAQGGGTKIDSSAQGGGTESSTDSNSSKESNSNSSLDSTQNPANSTSQHSSLTAQDKQYDTLEAKQLQKVSVTVSTASGSEKNIVTAPASVTVITKEELEQKPYRDLGEALKEVPGVSLESTSNKLGASAISIRGMPAGYTLYLLDDLRQNPSGDVATANLGTGVYNTFMPPTSAIERIEVIRGPMSTLYGSDALGGVVNVITKPITHKWSGSLQSTAIIPESSTFGNTYQNSLYLTGPLSNKWGLTLRARQLTREASKKPKDDRGNVVNTFFGTQYVMFNVGGRVSYVPSDKNTFFVDLDYSKSTYDNQKAQIGTLGANGPTNGNYTGGYEEWLGVNKLGASFAHKGNYSYGSWKNSIQFIRTNNTGRLVVGSSSNPNVTKNRGIASNDVIVDSRLLAPLFENTLLGSNYLNVGAEYRFENYHDLAATPASHNRNTFALFAEDEWNIWRGLTLTLGARYNFNDKFGHNVSPRGYIVYEILKGWAIKGGVATGYKAPYANQTIDAVYGYGRQGALPFIGNPNLKEETSINYEIGTVFDNKYANFSVMYFYSNFRDKIESQSVTSTNSSACAASGATNGCSRAYNADSAYSQGVELSASLKPLYGFSADISYTYIDSQITSGSNKGNPLSTTARNNLLGKIAYQYARFNAFLQAHFREGIVNTTALGNGTQEIALRGLLGGIYYKPSVVLNLGLGYKITDNIRINAGVYNLLNTNFADFRSYTYNGTNGSVNANVNYYGPVIQEGRRYFVTLALDF</sequence>
<dbReference type="eggNOG" id="COG4771">
    <property type="taxonomic scope" value="Bacteria"/>
</dbReference>
<evidence type="ECO:0000256" key="3">
    <source>
        <dbReference type="ARBA" id="ARBA00022452"/>
    </source>
</evidence>
<keyword evidence="6" id="KW-0406">Ion transport</keyword>
<evidence type="ECO:0000256" key="11">
    <source>
        <dbReference type="RuleBase" id="RU003357"/>
    </source>
</evidence>
<reference evidence="15 16" key="1">
    <citation type="journal article" date="2014" name="Genome Announc.">
        <title>Draft genome sequences of six enterohepatic helicobacter species isolated from humans and one from rhesus macaques.</title>
        <authorList>
            <person name="Shen Z."/>
            <person name="Sheh A."/>
            <person name="Young S.K."/>
            <person name="Abouelliel A."/>
            <person name="Ward D.V."/>
            <person name="Earl A.M."/>
            <person name="Fox J.G."/>
        </authorList>
    </citation>
    <scope>NUCLEOTIDE SEQUENCE [LARGE SCALE GENOMIC DNA]</scope>
    <source>
        <strain evidence="15 16">MIT 99-5501</strain>
    </source>
</reference>
<dbReference type="CDD" id="cd01347">
    <property type="entry name" value="ligand_gated_channel"/>
    <property type="match status" value="1"/>
</dbReference>
<keyword evidence="7 11" id="KW-0798">TonB box</keyword>
<feature type="region of interest" description="Disordered" evidence="12">
    <location>
        <begin position="1"/>
        <end position="22"/>
    </location>
</feature>
<evidence type="ECO:0000256" key="1">
    <source>
        <dbReference type="ARBA" id="ARBA00004571"/>
    </source>
</evidence>
<accession>V8C6Q5</accession>
<dbReference type="PATRIC" id="fig|1357400.3.peg.1987"/>
<keyword evidence="2 10" id="KW-0813">Transport</keyword>
<dbReference type="InterPro" id="IPR010917">
    <property type="entry name" value="TonB_rcpt_CS"/>
</dbReference>
<evidence type="ECO:0000259" key="14">
    <source>
        <dbReference type="Pfam" id="PF07715"/>
    </source>
</evidence>
<name>V8C6Q5_9HELI</name>
<dbReference type="GO" id="GO:0009279">
    <property type="term" value="C:cell outer membrane"/>
    <property type="evidence" value="ECO:0007669"/>
    <property type="project" value="UniProtKB-SubCell"/>
</dbReference>
<dbReference type="Pfam" id="PF07715">
    <property type="entry name" value="Plug"/>
    <property type="match status" value="1"/>
</dbReference>
<dbReference type="Pfam" id="PF00593">
    <property type="entry name" value="TonB_dep_Rec_b-barrel"/>
    <property type="match status" value="1"/>
</dbReference>
<organism evidence="15 16">
    <name type="scientific">Helicobacter macacae MIT 99-5501</name>
    <dbReference type="NCBI Taxonomy" id="1357400"/>
    <lineage>
        <taxon>Bacteria</taxon>
        <taxon>Pseudomonadati</taxon>
        <taxon>Campylobacterota</taxon>
        <taxon>Epsilonproteobacteria</taxon>
        <taxon>Campylobacterales</taxon>
        <taxon>Helicobacteraceae</taxon>
        <taxon>Helicobacter</taxon>
    </lineage>
</organism>
<evidence type="ECO:0000256" key="2">
    <source>
        <dbReference type="ARBA" id="ARBA00022448"/>
    </source>
</evidence>
<keyword evidence="5" id="KW-0732">Signal</keyword>
<evidence type="ECO:0000256" key="9">
    <source>
        <dbReference type="ARBA" id="ARBA00023237"/>
    </source>
</evidence>
<evidence type="ECO:0008006" key="17">
    <source>
        <dbReference type="Google" id="ProtNLM"/>
    </source>
</evidence>
<keyword evidence="3 10" id="KW-1134">Transmembrane beta strand</keyword>
<dbReference type="SUPFAM" id="SSF56935">
    <property type="entry name" value="Porins"/>
    <property type="match status" value="1"/>
</dbReference>
<evidence type="ECO:0000313" key="15">
    <source>
        <dbReference type="EMBL" id="ETD23034.1"/>
    </source>
</evidence>
<dbReference type="PANTHER" id="PTHR30069:SF53">
    <property type="entry name" value="COLICIN I RECEPTOR-RELATED"/>
    <property type="match status" value="1"/>
</dbReference>
<dbReference type="STRING" id="1357400.HMPREF2086_01481"/>
<comment type="subcellular location">
    <subcellularLocation>
        <location evidence="1 10">Cell outer membrane</location>
        <topology evidence="1 10">Multi-pass membrane protein</topology>
    </subcellularLocation>
</comment>
<dbReference type="PANTHER" id="PTHR30069">
    <property type="entry name" value="TONB-DEPENDENT OUTER MEMBRANE RECEPTOR"/>
    <property type="match status" value="1"/>
</dbReference>
<evidence type="ECO:0000256" key="6">
    <source>
        <dbReference type="ARBA" id="ARBA00023065"/>
    </source>
</evidence>
<dbReference type="GO" id="GO:0015344">
    <property type="term" value="F:siderophore uptake transmembrane transporter activity"/>
    <property type="evidence" value="ECO:0007669"/>
    <property type="project" value="TreeGrafter"/>
</dbReference>
<protein>
    <recommendedName>
        <fullName evidence="17">TonB-dependent siderophore receptor</fullName>
    </recommendedName>
</protein>
<keyword evidence="4 10" id="KW-0812">Transmembrane</keyword>
<comment type="caution">
    <text evidence="15">The sequence shown here is derived from an EMBL/GenBank/DDBJ whole genome shotgun (WGS) entry which is preliminary data.</text>
</comment>
<dbReference type="GO" id="GO:0044718">
    <property type="term" value="P:siderophore transmembrane transport"/>
    <property type="evidence" value="ECO:0007669"/>
    <property type="project" value="TreeGrafter"/>
</dbReference>
<evidence type="ECO:0000256" key="5">
    <source>
        <dbReference type="ARBA" id="ARBA00022729"/>
    </source>
</evidence>
<keyword evidence="8 10" id="KW-0472">Membrane</keyword>
<feature type="domain" description="TonB-dependent receptor-like beta-barrel" evidence="13">
    <location>
        <begin position="367"/>
        <end position="782"/>
    </location>
</feature>